<name>A0A8J4U2D2_CLAMG</name>
<keyword evidence="2" id="KW-1185">Reference proteome</keyword>
<dbReference type="EMBL" id="QNUK01000243">
    <property type="protein sequence ID" value="KAF5897231.1"/>
    <property type="molecule type" value="Genomic_DNA"/>
</dbReference>
<gene>
    <name evidence="1" type="ORF">DAT39_013061</name>
</gene>
<organism evidence="1 2">
    <name type="scientific">Clarias magur</name>
    <name type="common">Asian catfish</name>
    <name type="synonym">Macropteronotus magur</name>
    <dbReference type="NCBI Taxonomy" id="1594786"/>
    <lineage>
        <taxon>Eukaryota</taxon>
        <taxon>Metazoa</taxon>
        <taxon>Chordata</taxon>
        <taxon>Craniata</taxon>
        <taxon>Vertebrata</taxon>
        <taxon>Euteleostomi</taxon>
        <taxon>Actinopterygii</taxon>
        <taxon>Neopterygii</taxon>
        <taxon>Teleostei</taxon>
        <taxon>Ostariophysi</taxon>
        <taxon>Siluriformes</taxon>
        <taxon>Clariidae</taxon>
        <taxon>Clarias</taxon>
    </lineage>
</organism>
<feature type="non-terminal residue" evidence="1">
    <location>
        <position position="67"/>
    </location>
</feature>
<accession>A0A8J4U2D2</accession>
<proteinExistence type="predicted"/>
<protein>
    <submittedName>
        <fullName evidence="1">Uncharacterized protein</fullName>
    </submittedName>
</protein>
<reference evidence="1" key="1">
    <citation type="submission" date="2020-07" db="EMBL/GenBank/DDBJ databases">
        <title>Clarias magur genome sequencing, assembly and annotation.</title>
        <authorList>
            <person name="Kushwaha B."/>
            <person name="Kumar R."/>
            <person name="Das P."/>
            <person name="Joshi C.G."/>
            <person name="Kumar D."/>
            <person name="Nagpure N.S."/>
            <person name="Pandey M."/>
            <person name="Agarwal S."/>
            <person name="Srivastava S."/>
            <person name="Singh M."/>
            <person name="Sahoo L."/>
            <person name="Jayasankar P."/>
            <person name="Meher P.K."/>
            <person name="Koringa P.G."/>
            <person name="Iquebal M.A."/>
            <person name="Das S.P."/>
            <person name="Bit A."/>
            <person name="Patnaik S."/>
            <person name="Patel N."/>
            <person name="Shah T.M."/>
            <person name="Hinsu A."/>
            <person name="Jena J.K."/>
        </authorList>
    </citation>
    <scope>NUCLEOTIDE SEQUENCE</scope>
    <source>
        <strain evidence="1">CIFAMagur01</strain>
        <tissue evidence="1">Testis</tissue>
    </source>
</reference>
<dbReference type="AlphaFoldDB" id="A0A8J4U2D2"/>
<sequence length="67" mass="7402">MSHQEAKQTRHFIARKVVISTPDMLSCRTKVCQELGCFPDTLECIRPAKGFRGLVVALLESALALSV</sequence>
<dbReference type="Proteomes" id="UP000727407">
    <property type="component" value="Unassembled WGS sequence"/>
</dbReference>
<comment type="caution">
    <text evidence="1">The sequence shown here is derived from an EMBL/GenBank/DDBJ whole genome shotgun (WGS) entry which is preliminary data.</text>
</comment>
<evidence type="ECO:0000313" key="2">
    <source>
        <dbReference type="Proteomes" id="UP000727407"/>
    </source>
</evidence>
<evidence type="ECO:0000313" key="1">
    <source>
        <dbReference type="EMBL" id="KAF5897231.1"/>
    </source>
</evidence>